<accession>A0ABR9VPF2</accession>
<evidence type="ECO:0000313" key="1">
    <source>
        <dbReference type="EMBL" id="MBE9253244.1"/>
    </source>
</evidence>
<dbReference type="Proteomes" id="UP000658720">
    <property type="component" value="Unassembled WGS sequence"/>
</dbReference>
<reference evidence="1 2" key="1">
    <citation type="submission" date="2020-10" db="EMBL/GenBank/DDBJ databases">
        <authorList>
            <person name="Castelo-Branco R."/>
            <person name="Eusebio N."/>
            <person name="Adriana R."/>
            <person name="Vieira A."/>
            <person name="Brugerolle De Fraissinette N."/>
            <person name="Rezende De Castro R."/>
            <person name="Schneider M.P."/>
            <person name="Vasconcelos V."/>
            <person name="Leao P.N."/>
        </authorList>
    </citation>
    <scope>NUCLEOTIDE SEQUENCE [LARGE SCALE GENOMIC DNA]</scope>
    <source>
        <strain evidence="1 2">LEGE 00031</strain>
    </source>
</reference>
<organism evidence="1 2">
    <name type="scientific">Synechocystis salina LEGE 00031</name>
    <dbReference type="NCBI Taxonomy" id="1828736"/>
    <lineage>
        <taxon>Bacteria</taxon>
        <taxon>Bacillati</taxon>
        <taxon>Cyanobacteriota</taxon>
        <taxon>Cyanophyceae</taxon>
        <taxon>Synechococcales</taxon>
        <taxon>Merismopediaceae</taxon>
        <taxon>Synechocystis</taxon>
    </lineage>
</organism>
<evidence type="ECO:0000313" key="2">
    <source>
        <dbReference type="Proteomes" id="UP000658720"/>
    </source>
</evidence>
<sequence>MQKSLLGREMLQTWQSFAVDLINLINCYQRRLLGWLALGLICFSLNACQSSPPPLEFAPDGAVVQQAITFQLNRTQTALSQHLNAPTPDFEISKINVKNIEAIAVDNLPAYHLTGGYDLKLILPRQTVTQKQNPFDLYLQRQSEGKSWRLLKKDIDPRTNEEKWGSYLVELEATEPAS</sequence>
<dbReference type="RefSeq" id="WP_194019145.1">
    <property type="nucleotide sequence ID" value="NZ_JADEVV010000010.1"/>
</dbReference>
<protein>
    <submittedName>
        <fullName evidence="1">Uncharacterized protein</fullName>
    </submittedName>
</protein>
<dbReference type="EMBL" id="JADEVV010000010">
    <property type="protein sequence ID" value="MBE9253244.1"/>
    <property type="molecule type" value="Genomic_DNA"/>
</dbReference>
<keyword evidence="2" id="KW-1185">Reference proteome</keyword>
<proteinExistence type="predicted"/>
<comment type="caution">
    <text evidence="1">The sequence shown here is derived from an EMBL/GenBank/DDBJ whole genome shotgun (WGS) entry which is preliminary data.</text>
</comment>
<name>A0ABR9VPF2_9SYNC</name>
<gene>
    <name evidence="1" type="ORF">IQ217_05075</name>
</gene>